<evidence type="ECO:0000313" key="2">
    <source>
        <dbReference type="EMBL" id="NLR95152.1"/>
    </source>
</evidence>
<keyword evidence="3" id="KW-1185">Reference proteome</keyword>
<reference evidence="2 3" key="1">
    <citation type="submission" date="2020-04" db="EMBL/GenBank/DDBJ databases">
        <title>Flammeovirga sp. SR4, a novel species isolated from seawater.</title>
        <authorList>
            <person name="Wang X."/>
        </authorList>
    </citation>
    <scope>NUCLEOTIDE SEQUENCE [LARGE SCALE GENOMIC DNA]</scope>
    <source>
        <strain evidence="2 3">SR4</strain>
    </source>
</reference>
<name>A0A7X8SRZ3_9BACT</name>
<feature type="transmembrane region" description="Helical" evidence="1">
    <location>
        <begin position="69"/>
        <end position="92"/>
    </location>
</feature>
<proteinExistence type="predicted"/>
<keyword evidence="1" id="KW-0812">Transmembrane</keyword>
<sequence>MINYNFNKIDKSISISDENVILSILSKFVVFVFFTLITINFLYLIFLLINSITDVVTIEGDTHVFRLKIGIVLVSILCFITFIPLIISGSYYSKRIKIEVLKKKIIIDKEYLFFIKRKKIISTENIQNLLFISDEKKYKIGITLLNKRIILKEDDIRYQLEKEIHFLSDLLQINVIKISTPHNNS</sequence>
<dbReference type="AlphaFoldDB" id="A0A7X8SRZ3"/>
<gene>
    <name evidence="2" type="ORF">HGP29_28415</name>
</gene>
<dbReference type="Proteomes" id="UP000585050">
    <property type="component" value="Unassembled WGS sequence"/>
</dbReference>
<organism evidence="2 3">
    <name type="scientific">Flammeovirga agarivorans</name>
    <dbReference type="NCBI Taxonomy" id="2726742"/>
    <lineage>
        <taxon>Bacteria</taxon>
        <taxon>Pseudomonadati</taxon>
        <taxon>Bacteroidota</taxon>
        <taxon>Cytophagia</taxon>
        <taxon>Cytophagales</taxon>
        <taxon>Flammeovirgaceae</taxon>
        <taxon>Flammeovirga</taxon>
    </lineage>
</organism>
<protein>
    <submittedName>
        <fullName evidence="2">Uncharacterized protein</fullName>
    </submittedName>
</protein>
<keyword evidence="1" id="KW-0472">Membrane</keyword>
<dbReference type="RefSeq" id="WP_168885831.1">
    <property type="nucleotide sequence ID" value="NZ_JABAIL010000095.1"/>
</dbReference>
<keyword evidence="1" id="KW-1133">Transmembrane helix</keyword>
<evidence type="ECO:0000313" key="3">
    <source>
        <dbReference type="Proteomes" id="UP000585050"/>
    </source>
</evidence>
<evidence type="ECO:0000256" key="1">
    <source>
        <dbReference type="SAM" id="Phobius"/>
    </source>
</evidence>
<feature type="transmembrane region" description="Helical" evidence="1">
    <location>
        <begin position="20"/>
        <end position="49"/>
    </location>
</feature>
<accession>A0A7X8SRZ3</accession>
<comment type="caution">
    <text evidence="2">The sequence shown here is derived from an EMBL/GenBank/DDBJ whole genome shotgun (WGS) entry which is preliminary data.</text>
</comment>
<dbReference type="EMBL" id="JABAIL010000095">
    <property type="protein sequence ID" value="NLR95152.1"/>
    <property type="molecule type" value="Genomic_DNA"/>
</dbReference>